<keyword evidence="2" id="KW-1185">Reference proteome</keyword>
<name>A0A6G0Z2L0_APHCR</name>
<sequence>MITLATVNFGGAFGWQSEYPWCIIEVKSNKIFQQFSKKIEKNEKSDRQTGIFTVDKIIVGVQKNLEI</sequence>
<comment type="caution">
    <text evidence="1">The sequence shown here is derived from an EMBL/GenBank/DDBJ whole genome shotgun (WGS) entry which is preliminary data.</text>
</comment>
<evidence type="ECO:0000313" key="1">
    <source>
        <dbReference type="EMBL" id="KAF0764583.1"/>
    </source>
</evidence>
<dbReference type="EMBL" id="VUJU01001598">
    <property type="protein sequence ID" value="KAF0764583.1"/>
    <property type="molecule type" value="Genomic_DNA"/>
</dbReference>
<protein>
    <submittedName>
        <fullName evidence="1">Uncharacterized protein</fullName>
    </submittedName>
</protein>
<evidence type="ECO:0000313" key="2">
    <source>
        <dbReference type="Proteomes" id="UP000478052"/>
    </source>
</evidence>
<dbReference type="AlphaFoldDB" id="A0A6G0Z2L0"/>
<gene>
    <name evidence="1" type="ORF">FWK35_00004062</name>
</gene>
<proteinExistence type="predicted"/>
<dbReference type="Proteomes" id="UP000478052">
    <property type="component" value="Unassembled WGS sequence"/>
</dbReference>
<reference evidence="1 2" key="1">
    <citation type="submission" date="2019-08" db="EMBL/GenBank/DDBJ databases">
        <title>Whole genome of Aphis craccivora.</title>
        <authorList>
            <person name="Voronova N.V."/>
            <person name="Shulinski R.S."/>
            <person name="Bandarenka Y.V."/>
            <person name="Zhorov D.G."/>
            <person name="Warner D."/>
        </authorList>
    </citation>
    <scope>NUCLEOTIDE SEQUENCE [LARGE SCALE GENOMIC DNA]</scope>
    <source>
        <strain evidence="1">180601</strain>
        <tissue evidence="1">Whole Body</tissue>
    </source>
</reference>
<organism evidence="1 2">
    <name type="scientific">Aphis craccivora</name>
    <name type="common">Cowpea aphid</name>
    <dbReference type="NCBI Taxonomy" id="307492"/>
    <lineage>
        <taxon>Eukaryota</taxon>
        <taxon>Metazoa</taxon>
        <taxon>Ecdysozoa</taxon>
        <taxon>Arthropoda</taxon>
        <taxon>Hexapoda</taxon>
        <taxon>Insecta</taxon>
        <taxon>Pterygota</taxon>
        <taxon>Neoptera</taxon>
        <taxon>Paraneoptera</taxon>
        <taxon>Hemiptera</taxon>
        <taxon>Sternorrhyncha</taxon>
        <taxon>Aphidomorpha</taxon>
        <taxon>Aphidoidea</taxon>
        <taxon>Aphididae</taxon>
        <taxon>Aphidini</taxon>
        <taxon>Aphis</taxon>
        <taxon>Aphis</taxon>
    </lineage>
</organism>
<accession>A0A6G0Z2L0</accession>